<evidence type="ECO:0000313" key="3">
    <source>
        <dbReference type="Proteomes" id="UP000053447"/>
    </source>
</evidence>
<evidence type="ECO:0000313" key="2">
    <source>
        <dbReference type="EMBL" id="KTW26487.1"/>
    </source>
</evidence>
<evidence type="ECO:0000256" key="1">
    <source>
        <dbReference type="SAM" id="SignalP"/>
    </source>
</evidence>
<dbReference type="RefSeq" id="XP_018228016.1">
    <property type="nucleotide sequence ID" value="XM_018375667.1"/>
</dbReference>
<dbReference type="GeneID" id="28941922"/>
<evidence type="ECO:0008006" key="4">
    <source>
        <dbReference type="Google" id="ProtNLM"/>
    </source>
</evidence>
<dbReference type="InterPro" id="IPR003330">
    <property type="entry name" value="MSG"/>
</dbReference>
<keyword evidence="1" id="KW-0732">Signal</keyword>
<reference evidence="3" key="1">
    <citation type="journal article" date="2016" name="Nat. Commun.">
        <title>Genome analysis of three Pneumocystis species reveals adaptation mechanisms to life exclusively in mammalian hosts.</title>
        <authorList>
            <person name="Ma L."/>
            <person name="Chen Z."/>
            <person name="Huang D.W."/>
            <person name="Kutty G."/>
            <person name="Ishihara M."/>
            <person name="Wang H."/>
            <person name="Abouelleil A."/>
            <person name="Bishop L."/>
            <person name="Davey E."/>
            <person name="Deng R."/>
            <person name="Deng X."/>
            <person name="Fan L."/>
            <person name="Fantoni G."/>
            <person name="Fitzgerald M."/>
            <person name="Gogineni E."/>
            <person name="Goldberg J.M."/>
            <person name="Handley G."/>
            <person name="Hu X."/>
            <person name="Huber C."/>
            <person name="Jiao X."/>
            <person name="Jones K."/>
            <person name="Levin J.Z."/>
            <person name="Liu Y."/>
            <person name="Macdonald P."/>
            <person name="Melnikov A."/>
            <person name="Raley C."/>
            <person name="Sassi M."/>
            <person name="Sherman B.T."/>
            <person name="Song X."/>
            <person name="Sykes S."/>
            <person name="Tran B."/>
            <person name="Walsh L."/>
            <person name="Xia Y."/>
            <person name="Yang J."/>
            <person name="Young S."/>
            <person name="Zeng Q."/>
            <person name="Zheng X."/>
            <person name="Stephens R."/>
            <person name="Nusbaum C."/>
            <person name="Birren B.W."/>
            <person name="Azadi P."/>
            <person name="Lempicki R.A."/>
            <person name="Cuomo C.A."/>
            <person name="Kovacs J.A."/>
        </authorList>
    </citation>
    <scope>NUCLEOTIDE SEQUENCE [LARGE SCALE GENOMIC DNA]</scope>
    <source>
        <strain evidence="3">RU7</strain>
    </source>
</reference>
<dbReference type="STRING" id="1408657.A0A0W4ZDT8"/>
<gene>
    <name evidence="2" type="ORF">T551_03404</name>
</gene>
<sequence length="733" mass="86272">MKVFILTFFLGIVHASSKNIEFIHKKSTLDQLLDRSLYSITKERIFALILKENAINNHCHEKLKEYCEDLEKIGLNLNNYHFKLNELCEKSKMSEKCINLGENIKKSCDILKHALTDAIKKPSATNEDCEMETECMFWEGVSPEELTEKCNNLRIICRKRKRHNLTKKFLLRVFNENIKTVETCKQVINEKCHVFMKESDELMQFCLSPLNRCRDLIHFMKDEYTELKINIEQFFKNPKISEEKCNFLLDECYFYGSNYNNNLQDICKELEKKCKKKVKYIPPSSTFNPIGKDFTLMEKVKKKKLFRDEIGKPRMKDMIDLLVLMVNNDLEDCKTYVERCYEFCSSLPQLKNLYDNTKKKISENKEEICTNLKDTLKPRCKALKLELYSLSLSDTTDDNKETTLLKWTEQFTEFDEELCTELESKCFYYRRPCNLENIKLNNACGNVNSACLKTRLLKREYQLLQNKLTGKLHNLMINDALKTCVNELLNLCKENVDIKEPLLADLCLHPKNTCQMLAKDIEKQSQELNKNLNKKKDSINEEDCMELEEKCKILGQDSRINEFLCLELNKKCDHLKNTKELEEILIKEKTEKLYDLHTCIKKMTERCNNWPKKTKTLFTISCIQVNITCRIIIEDVKFKCNTLRKNMNIMKISEKIKTKDINIKKQICDFWEPYCDKFMLSCKGLIQNDSKDGKCEELKENCKSYQEPSEGLRMNGWSIIKETILGVIISLVI</sequence>
<feature type="chain" id="PRO_5012272161" description="Major surface glycoprotein 2 C-terminal domain-containing protein" evidence="1">
    <location>
        <begin position="16"/>
        <end position="733"/>
    </location>
</feature>
<comment type="caution">
    <text evidence="2">The sequence shown here is derived from an EMBL/GenBank/DDBJ whole genome shotgun (WGS) entry which is preliminary data.</text>
</comment>
<dbReference type="VEuPathDB" id="FungiDB:T551_03404"/>
<organism evidence="2 3">
    <name type="scientific">Pneumocystis jirovecii (strain RU7)</name>
    <name type="common">Human pneumocystis pneumonia agent</name>
    <dbReference type="NCBI Taxonomy" id="1408657"/>
    <lineage>
        <taxon>Eukaryota</taxon>
        <taxon>Fungi</taxon>
        <taxon>Dikarya</taxon>
        <taxon>Ascomycota</taxon>
        <taxon>Taphrinomycotina</taxon>
        <taxon>Pneumocystomycetes</taxon>
        <taxon>Pneumocystaceae</taxon>
        <taxon>Pneumocystis</taxon>
    </lineage>
</organism>
<dbReference type="EMBL" id="LFWA01000017">
    <property type="protein sequence ID" value="KTW26487.1"/>
    <property type="molecule type" value="Genomic_DNA"/>
</dbReference>
<dbReference type="AlphaFoldDB" id="A0A0W4ZDT8"/>
<keyword evidence="3" id="KW-1185">Reference proteome</keyword>
<protein>
    <recommendedName>
        <fullName evidence="4">Major surface glycoprotein 2 C-terminal domain-containing protein</fullName>
    </recommendedName>
</protein>
<feature type="signal peptide" evidence="1">
    <location>
        <begin position="1"/>
        <end position="15"/>
    </location>
</feature>
<name>A0A0W4ZDT8_PNEJ7</name>
<dbReference type="Proteomes" id="UP000053447">
    <property type="component" value="Unassembled WGS sequence"/>
</dbReference>
<accession>A0A0W4ZDT8</accession>
<dbReference type="Pfam" id="PF02349">
    <property type="entry name" value="MSG"/>
    <property type="match status" value="3"/>
</dbReference>
<proteinExistence type="predicted"/>